<protein>
    <submittedName>
        <fullName evidence="1">Uncharacterized protein</fullName>
    </submittedName>
</protein>
<reference evidence="1 2" key="1">
    <citation type="submission" date="2020-04" db="EMBL/GenBank/DDBJ databases">
        <authorList>
            <person name="De Canck E."/>
        </authorList>
    </citation>
    <scope>NUCLEOTIDE SEQUENCE [LARGE SCALE GENOMIC DNA]</scope>
    <source>
        <strain evidence="1 2">LMG 29542</strain>
    </source>
</reference>
<name>A0A6J5CYR0_9BURK</name>
<dbReference type="Gene3D" id="3.90.420.10">
    <property type="entry name" value="Oxidoreductase, molybdopterin-binding domain"/>
    <property type="match status" value="1"/>
</dbReference>
<keyword evidence="2" id="KW-1185">Reference proteome</keyword>
<organism evidence="1 2">
    <name type="scientific">Paraburkholderia humisilvae</name>
    <dbReference type="NCBI Taxonomy" id="627669"/>
    <lineage>
        <taxon>Bacteria</taxon>
        <taxon>Pseudomonadati</taxon>
        <taxon>Pseudomonadota</taxon>
        <taxon>Betaproteobacteria</taxon>
        <taxon>Burkholderiales</taxon>
        <taxon>Burkholderiaceae</taxon>
        <taxon>Paraburkholderia</taxon>
    </lineage>
</organism>
<dbReference type="AlphaFoldDB" id="A0A6J5CYR0"/>
<sequence>MGDQSRRGLDGKASRKLDRRSILQDAKRELAMPSRRLFGKQLLTLGGLSMLTGCSLTDDDSVNRFLMAVSRLNDRAQAFLFDPTQLAPTYMEAQITRPFPFNAYYSIDDVPHVDAAAYRLQLSGLVTGKRSWTLPELYALPHAEQITRHICVEGWSAVGRGAVRRSAIF</sequence>
<dbReference type="InterPro" id="IPR036374">
    <property type="entry name" value="OxRdtase_Mopterin-bd_sf"/>
</dbReference>
<dbReference type="Proteomes" id="UP000494363">
    <property type="component" value="Unassembled WGS sequence"/>
</dbReference>
<proteinExistence type="predicted"/>
<dbReference type="PANTHER" id="PTHR43032:SF2">
    <property type="entry name" value="BLL0505 PROTEIN"/>
    <property type="match status" value="1"/>
</dbReference>
<gene>
    <name evidence="1" type="primary">yedY1_1</name>
    <name evidence="1" type="ORF">LMG29542_00377</name>
</gene>
<accession>A0A6J5CYR0</accession>
<evidence type="ECO:0000313" key="2">
    <source>
        <dbReference type="Proteomes" id="UP000494363"/>
    </source>
</evidence>
<dbReference type="EMBL" id="CADIKH010000002">
    <property type="protein sequence ID" value="CAB3747270.1"/>
    <property type="molecule type" value="Genomic_DNA"/>
</dbReference>
<dbReference type="SUPFAM" id="SSF56524">
    <property type="entry name" value="Oxidoreductase molybdopterin-binding domain"/>
    <property type="match status" value="1"/>
</dbReference>
<evidence type="ECO:0000313" key="1">
    <source>
        <dbReference type="EMBL" id="CAB3747270.1"/>
    </source>
</evidence>
<dbReference type="PANTHER" id="PTHR43032">
    <property type="entry name" value="PROTEIN-METHIONINE-SULFOXIDE REDUCTASE"/>
    <property type="match status" value="1"/>
</dbReference>